<gene>
    <name evidence="8" type="ORF">NBM05_09405</name>
</gene>
<accession>A0A9X2KHU5</accession>
<dbReference type="NCBIfam" id="NF006129">
    <property type="entry name" value="PRK08273.1"/>
    <property type="match status" value="1"/>
</dbReference>
<evidence type="ECO:0000256" key="1">
    <source>
        <dbReference type="ARBA" id="ARBA00007812"/>
    </source>
</evidence>
<evidence type="ECO:0000256" key="4">
    <source>
        <dbReference type="SAM" id="MobiDB-lite"/>
    </source>
</evidence>
<dbReference type="SUPFAM" id="SSF52467">
    <property type="entry name" value="DHS-like NAD/FAD-binding domain"/>
    <property type="match status" value="1"/>
</dbReference>
<comment type="similarity">
    <text evidence="1 3">Belongs to the TPP enzyme family.</text>
</comment>
<evidence type="ECO:0000313" key="8">
    <source>
        <dbReference type="EMBL" id="MCP3426217.1"/>
    </source>
</evidence>
<dbReference type="InterPro" id="IPR029061">
    <property type="entry name" value="THDP-binding"/>
</dbReference>
<dbReference type="RefSeq" id="WP_254166771.1">
    <property type="nucleotide sequence ID" value="NZ_JANAFB010000020.1"/>
</dbReference>
<proteinExistence type="inferred from homology"/>
<dbReference type="Pfam" id="PF02776">
    <property type="entry name" value="TPP_enzyme_N"/>
    <property type="match status" value="1"/>
</dbReference>
<feature type="domain" description="Thiamine pyrophosphate enzyme central" evidence="5">
    <location>
        <begin position="195"/>
        <end position="325"/>
    </location>
</feature>
<evidence type="ECO:0000313" key="9">
    <source>
        <dbReference type="Proteomes" id="UP001139502"/>
    </source>
</evidence>
<dbReference type="PANTHER" id="PTHR42981:SF2">
    <property type="entry name" value="PYRUVATE DEHYDROGENASE [UBIQUINONE]"/>
    <property type="match status" value="1"/>
</dbReference>
<dbReference type="GO" id="GO:0003824">
    <property type="term" value="F:catalytic activity"/>
    <property type="evidence" value="ECO:0007669"/>
    <property type="project" value="InterPro"/>
</dbReference>
<dbReference type="InterPro" id="IPR011766">
    <property type="entry name" value="TPP_enzyme_TPP-bd"/>
</dbReference>
<feature type="domain" description="Thiamine pyrophosphate enzyme TPP-binding" evidence="6">
    <location>
        <begin position="387"/>
        <end position="542"/>
    </location>
</feature>
<feature type="region of interest" description="Disordered" evidence="4">
    <location>
        <begin position="165"/>
        <end position="189"/>
    </location>
</feature>
<protein>
    <submittedName>
        <fullName evidence="8">Thiamine pyrophosphate-requiring protein</fullName>
    </submittedName>
</protein>
<dbReference type="Gene3D" id="3.40.50.970">
    <property type="match status" value="2"/>
</dbReference>
<organism evidence="8 9">
    <name type="scientific">Rothia santali</name>
    <dbReference type="NCBI Taxonomy" id="2949643"/>
    <lineage>
        <taxon>Bacteria</taxon>
        <taxon>Bacillati</taxon>
        <taxon>Actinomycetota</taxon>
        <taxon>Actinomycetes</taxon>
        <taxon>Micrococcales</taxon>
        <taxon>Micrococcaceae</taxon>
        <taxon>Rothia</taxon>
    </lineage>
</organism>
<evidence type="ECO:0000256" key="2">
    <source>
        <dbReference type="ARBA" id="ARBA00023052"/>
    </source>
</evidence>
<feature type="domain" description="Thiamine pyrophosphate enzyme N-terminal TPP-binding" evidence="7">
    <location>
        <begin position="3"/>
        <end position="115"/>
    </location>
</feature>
<dbReference type="InterPro" id="IPR000399">
    <property type="entry name" value="TPP-bd_CS"/>
</dbReference>
<dbReference type="PROSITE" id="PS00187">
    <property type="entry name" value="TPP_ENZYMES"/>
    <property type="match status" value="1"/>
</dbReference>
<dbReference type="InterPro" id="IPR029035">
    <property type="entry name" value="DHS-like_NAD/FAD-binding_dom"/>
</dbReference>
<evidence type="ECO:0000256" key="3">
    <source>
        <dbReference type="RuleBase" id="RU362132"/>
    </source>
</evidence>
<dbReference type="Proteomes" id="UP001139502">
    <property type="component" value="Unassembled WGS sequence"/>
</dbReference>
<dbReference type="Pfam" id="PF00205">
    <property type="entry name" value="TPP_enzyme_M"/>
    <property type="match status" value="1"/>
</dbReference>
<evidence type="ECO:0000259" key="5">
    <source>
        <dbReference type="Pfam" id="PF00205"/>
    </source>
</evidence>
<name>A0A9X2KHU5_9MICC</name>
<dbReference type="GO" id="GO:0000287">
    <property type="term" value="F:magnesium ion binding"/>
    <property type="evidence" value="ECO:0007669"/>
    <property type="project" value="InterPro"/>
</dbReference>
<comment type="caution">
    <text evidence="8">The sequence shown here is derived from an EMBL/GenBank/DDBJ whole genome shotgun (WGS) entry which is preliminary data.</text>
</comment>
<keyword evidence="2 3" id="KW-0786">Thiamine pyrophosphate</keyword>
<keyword evidence="9" id="KW-1185">Reference proteome</keyword>
<dbReference type="GO" id="GO:0030976">
    <property type="term" value="F:thiamine pyrophosphate binding"/>
    <property type="evidence" value="ECO:0007669"/>
    <property type="project" value="InterPro"/>
</dbReference>
<evidence type="ECO:0000259" key="6">
    <source>
        <dbReference type="Pfam" id="PF02775"/>
    </source>
</evidence>
<dbReference type="SUPFAM" id="SSF52518">
    <property type="entry name" value="Thiamin diphosphate-binding fold (THDP-binding)"/>
    <property type="match status" value="2"/>
</dbReference>
<dbReference type="AlphaFoldDB" id="A0A9X2KHU5"/>
<dbReference type="InterPro" id="IPR012000">
    <property type="entry name" value="Thiamin_PyroP_enz_cen_dom"/>
</dbReference>
<dbReference type="Pfam" id="PF02775">
    <property type="entry name" value="TPP_enzyme_C"/>
    <property type="match status" value="1"/>
</dbReference>
<dbReference type="InterPro" id="IPR047210">
    <property type="entry name" value="TPP_PYR_POXB-like"/>
</dbReference>
<evidence type="ECO:0000259" key="7">
    <source>
        <dbReference type="Pfam" id="PF02776"/>
    </source>
</evidence>
<dbReference type="InterPro" id="IPR012001">
    <property type="entry name" value="Thiamin_PyroP_enz_TPP-bd_dom"/>
</dbReference>
<sequence>MLTSDLIVRRLSEWGVTRIFGYSGDGNNALMGALQRAGTPEFVQARHEESAAFMAVGHAKYGGGVGVVTATQGPGAIHLLNGLYDAKSDSAPVVAIVGQQQTDTLGSGYQQEVDLHTLFQDVAVGFAQQLASPTQVPLAIDRAFRQALAHRGPAVVIVPQDVQEAEAAEPGQEHGHMPSSPVSTAPEVRPAEADLDRAAEALSPSRRLTILVGQGAANAWPQVEALAERRGAAVAASLLGKPHVDERAPYVAGTMGHLGTPESAVVLQECDALLIVGSDDPWTEYYPPPGSVPAVQIDIDPVKLGNRHPVDVGIAGDAAASLEGLLARLPEAEDRGWRERTVQAVDAGRRVAEARAAVEAAPGRVNPEAVFHEWNGRLDDDALVALDVGSSVYWYARQLRRGPVGGAHLSSTLASMGCSVPYGIAAKLLHPGRPLVAFTGDGALQMLGINELITVSRLWPGWEDPRFVLVVLTNGDLAEVSWEQREMEGQPRFDRSQDLPGFDAAAYARQLGLAGLTVTHPAQLGGAIEEALAAGRPAVVDVRTDPQIPLLPPLYQDRAKLEGIREAIGREDAERRSHALHLLDQYAGIELRLLGLEDDA</sequence>
<dbReference type="EMBL" id="JANAFB010000020">
    <property type="protein sequence ID" value="MCP3426217.1"/>
    <property type="molecule type" value="Genomic_DNA"/>
</dbReference>
<reference evidence="8" key="1">
    <citation type="submission" date="2022-06" db="EMBL/GenBank/DDBJ databases">
        <title>Rothia sp. isolated from sandalwood seedling.</title>
        <authorList>
            <person name="Tuikhar N."/>
            <person name="Kirdat K."/>
            <person name="Thorat V."/>
            <person name="Swetha P."/>
            <person name="Padma S."/>
            <person name="Sundararaj R."/>
            <person name="Yadav A."/>
        </authorList>
    </citation>
    <scope>NUCLEOTIDE SEQUENCE</scope>
    <source>
        <strain evidence="8">AR01</strain>
    </source>
</reference>
<dbReference type="InterPro" id="IPR047211">
    <property type="entry name" value="POXB-like"/>
</dbReference>
<dbReference type="CDD" id="cd07039">
    <property type="entry name" value="TPP_PYR_POX"/>
    <property type="match status" value="1"/>
</dbReference>
<dbReference type="PANTHER" id="PTHR42981">
    <property type="entry name" value="PYRUVATE DEHYDROGENASE [UBIQUINONE]"/>
    <property type="match status" value="1"/>
</dbReference>
<dbReference type="Gene3D" id="3.40.50.1220">
    <property type="entry name" value="TPP-binding domain"/>
    <property type="match status" value="1"/>
</dbReference>